<reference evidence="1" key="2">
    <citation type="submission" date="2014-06" db="EMBL/GenBank/DDBJ databases">
        <title>Draft genome sequence of Clostridium ramosum(DSM 1402).</title>
        <authorList>
            <person name="Sudarsanam P."/>
            <person name="Ley R."/>
            <person name="Guruge J."/>
            <person name="Turnbaugh P.J."/>
            <person name="Mahowald M."/>
            <person name="Liep D."/>
            <person name="Gordon J."/>
        </authorList>
    </citation>
    <scope>NUCLEOTIDE SEQUENCE</scope>
    <source>
        <strain evidence="1">DSM 1402</strain>
    </source>
</reference>
<accession>B0N8I6</accession>
<protein>
    <submittedName>
        <fullName evidence="1">Uncharacterized protein</fullName>
    </submittedName>
</protein>
<name>B0N8I6_9FIRM</name>
<sequence>MIIKRREYMANEALIKVNGVALSTPSDIKVEIQDLDGESVRPVATGVLRRNRIRSNMLKVTLTWNITPTIDIMNILNAVTPAEFDAELFIPTHGIRATRKMYAGNKSYNYIRTKEGLKAKSFSFALIEV</sequence>
<dbReference type="HOGENOM" id="CLU_2034106_0_0_9"/>
<dbReference type="eggNOG" id="ENOG50348T7">
    <property type="taxonomic scope" value="Bacteria"/>
</dbReference>
<proteinExistence type="predicted"/>
<keyword evidence="2" id="KW-1185">Reference proteome</keyword>
<evidence type="ECO:0000313" key="2">
    <source>
        <dbReference type="Proteomes" id="UP000005798"/>
    </source>
</evidence>
<organism evidence="1 2">
    <name type="scientific">Thomasclavelia ramosa DSM 1402</name>
    <dbReference type="NCBI Taxonomy" id="445974"/>
    <lineage>
        <taxon>Bacteria</taxon>
        <taxon>Bacillati</taxon>
        <taxon>Bacillota</taxon>
        <taxon>Erysipelotrichia</taxon>
        <taxon>Erysipelotrichales</taxon>
        <taxon>Coprobacillaceae</taxon>
        <taxon>Thomasclavelia</taxon>
    </lineage>
</organism>
<dbReference type="Proteomes" id="UP000005798">
    <property type="component" value="Unassembled WGS sequence"/>
</dbReference>
<gene>
    <name evidence="1" type="ORF">CLORAM_02920</name>
</gene>
<reference evidence="1" key="1">
    <citation type="submission" date="2007-11" db="EMBL/GenBank/DDBJ databases">
        <authorList>
            <person name="Fulton L."/>
            <person name="Clifton S."/>
            <person name="Fulton B."/>
            <person name="Xu J."/>
            <person name="Minx P."/>
            <person name="Pepin K.H."/>
            <person name="Johnson M."/>
            <person name="Thiruvilangam P."/>
            <person name="Bhonagiri V."/>
            <person name="Nash W.E."/>
            <person name="Mardis E.R."/>
            <person name="Wilson R.K."/>
        </authorList>
    </citation>
    <scope>NUCLEOTIDE SEQUENCE [LARGE SCALE GENOMIC DNA]</scope>
    <source>
        <strain evidence="1">DSM 1402</strain>
    </source>
</reference>
<evidence type="ECO:0000313" key="1">
    <source>
        <dbReference type="EMBL" id="EDS18124.1"/>
    </source>
</evidence>
<dbReference type="AlphaFoldDB" id="B0N8I6"/>
<comment type="caution">
    <text evidence="1">The sequence shown here is derived from an EMBL/GenBank/DDBJ whole genome shotgun (WGS) entry which is preliminary data.</text>
</comment>
<dbReference type="EMBL" id="ABFX02000008">
    <property type="protein sequence ID" value="EDS18124.1"/>
    <property type="molecule type" value="Genomic_DNA"/>
</dbReference>